<comment type="catalytic activity">
    <reaction evidence="8">
        <text>2-C-methyl-D-erythritol 4-phosphate + NADP(+) = 1-deoxy-D-xylulose 5-phosphate + NADPH + H(+)</text>
        <dbReference type="Rhea" id="RHEA:13717"/>
        <dbReference type="ChEBI" id="CHEBI:15378"/>
        <dbReference type="ChEBI" id="CHEBI:57783"/>
        <dbReference type="ChEBI" id="CHEBI:57792"/>
        <dbReference type="ChEBI" id="CHEBI:58262"/>
        <dbReference type="ChEBI" id="CHEBI:58349"/>
        <dbReference type="EC" id="1.1.1.267"/>
    </reaction>
    <physiologicalReaction direction="right-to-left" evidence="8">
        <dbReference type="Rhea" id="RHEA:13719"/>
    </physiologicalReaction>
</comment>
<dbReference type="Pfam" id="PF02670">
    <property type="entry name" value="DXP_reductoisom"/>
    <property type="match status" value="1"/>
</dbReference>
<evidence type="ECO:0000259" key="12">
    <source>
        <dbReference type="Pfam" id="PF13288"/>
    </source>
</evidence>
<comment type="pathway">
    <text evidence="1 9">Isoprenoid biosynthesis; isopentenyl diphosphate biosynthesis via DXP pathway; isopentenyl diphosphate from 1-deoxy-D-xylulose 5-phosphate: step 1/6.</text>
</comment>
<evidence type="ECO:0000256" key="9">
    <source>
        <dbReference type="HAMAP-Rule" id="MF_00183"/>
    </source>
</evidence>
<keyword evidence="7 9" id="KW-0414">Isoprene biosynthesis</keyword>
<protein>
    <recommendedName>
        <fullName evidence="9">1-deoxy-D-xylulose 5-phosphate reductoisomerase</fullName>
        <shortName evidence="9">DXP reductoisomerase</shortName>
        <ecNumber evidence="9">1.1.1.267</ecNumber>
    </recommendedName>
    <alternativeName>
        <fullName evidence="9">1-deoxyxylulose-5-phosphate reductoisomerase</fullName>
    </alternativeName>
    <alternativeName>
        <fullName evidence="9">2-C-methyl-D-erythritol 4-phosphate synthase</fullName>
    </alternativeName>
</protein>
<feature type="binding site" evidence="9">
    <location>
        <position position="214"/>
    </location>
    <ligand>
        <name>1-deoxy-D-xylulose 5-phosphate</name>
        <dbReference type="ChEBI" id="CHEBI:57792"/>
    </ligand>
</feature>
<dbReference type="InterPro" id="IPR013512">
    <property type="entry name" value="DXP_reductoisomerase_N"/>
</dbReference>
<comment type="function">
    <text evidence="9">Catalyzes the NADPH-dependent rearrangement and reduction of 1-deoxy-D-xylulose-5-phosphate (DXP) to 2-C-methyl-D-erythritol 4-phosphate (MEP).</text>
</comment>
<keyword evidence="6 9" id="KW-0464">Manganese</keyword>
<dbReference type="Proteomes" id="UP000593765">
    <property type="component" value="Chromosome"/>
</dbReference>
<feature type="binding site" evidence="9">
    <location>
        <position position="33"/>
    </location>
    <ligand>
        <name>NADPH</name>
        <dbReference type="ChEBI" id="CHEBI:57783"/>
    </ligand>
</feature>
<feature type="domain" description="DXP reductoisomerase C-terminal" evidence="12">
    <location>
        <begin position="254"/>
        <end position="370"/>
    </location>
</feature>
<feature type="binding site" evidence="9">
    <location>
        <position position="8"/>
    </location>
    <ligand>
        <name>NADPH</name>
        <dbReference type="ChEBI" id="CHEBI:57783"/>
    </ligand>
</feature>
<dbReference type="SUPFAM" id="SSF69055">
    <property type="entry name" value="1-deoxy-D-xylulose-5-phosphate reductoisomerase, C-terminal domain"/>
    <property type="match status" value="1"/>
</dbReference>
<reference evidence="13 14" key="1">
    <citation type="submission" date="2020-10" db="EMBL/GenBank/DDBJ databases">
        <title>Wide distribution of Phycisphaera-like planctomycetes from WD2101 soil group in peatlands and genome analysis of the first cultivated representative.</title>
        <authorList>
            <person name="Dedysh S.N."/>
            <person name="Beletsky A.V."/>
            <person name="Ivanova A."/>
            <person name="Kulichevskaya I.S."/>
            <person name="Suzina N.E."/>
            <person name="Philippov D.A."/>
            <person name="Rakitin A.L."/>
            <person name="Mardanov A.V."/>
            <person name="Ravin N.V."/>
        </authorList>
    </citation>
    <scope>NUCLEOTIDE SEQUENCE [LARGE SCALE GENOMIC DNA]</scope>
    <source>
        <strain evidence="13 14">M1803</strain>
    </source>
</reference>
<dbReference type="InterPro" id="IPR013644">
    <property type="entry name" value="DXP_reductoisomerase_C"/>
</dbReference>
<keyword evidence="3 9" id="KW-0479">Metal-binding</keyword>
<feature type="binding site" evidence="9">
    <location>
        <position position="145"/>
    </location>
    <ligand>
        <name>Mn(2+)</name>
        <dbReference type="ChEBI" id="CHEBI:29035"/>
    </ligand>
</feature>
<dbReference type="InterPro" id="IPR003821">
    <property type="entry name" value="DXP_reductoisomerase"/>
</dbReference>
<feature type="binding site" evidence="9">
    <location>
        <position position="198"/>
    </location>
    <ligand>
        <name>NADPH</name>
        <dbReference type="ChEBI" id="CHEBI:57783"/>
    </ligand>
</feature>
<feature type="binding site" evidence="9">
    <location>
        <position position="205"/>
    </location>
    <ligand>
        <name>1-deoxy-D-xylulose 5-phosphate</name>
        <dbReference type="ChEBI" id="CHEBI:57792"/>
    </ligand>
</feature>
<dbReference type="AlphaFoldDB" id="A0A7M2X6F9"/>
<evidence type="ECO:0000259" key="11">
    <source>
        <dbReference type="Pfam" id="PF08436"/>
    </source>
</evidence>
<comment type="similarity">
    <text evidence="2 9">Belongs to the DXR family.</text>
</comment>
<evidence type="ECO:0000256" key="1">
    <source>
        <dbReference type="ARBA" id="ARBA00005094"/>
    </source>
</evidence>
<feature type="binding site" evidence="9">
    <location>
        <position position="117"/>
    </location>
    <ligand>
        <name>NADPH</name>
        <dbReference type="ChEBI" id="CHEBI:57783"/>
    </ligand>
</feature>
<organism evidence="13 14">
    <name type="scientific">Humisphaera borealis</name>
    <dbReference type="NCBI Taxonomy" id="2807512"/>
    <lineage>
        <taxon>Bacteria</taxon>
        <taxon>Pseudomonadati</taxon>
        <taxon>Planctomycetota</taxon>
        <taxon>Phycisphaerae</taxon>
        <taxon>Tepidisphaerales</taxon>
        <taxon>Tepidisphaeraceae</taxon>
        <taxon>Humisphaera</taxon>
    </lineage>
</organism>
<evidence type="ECO:0000313" key="13">
    <source>
        <dbReference type="EMBL" id="QOV92430.1"/>
    </source>
</evidence>
<proteinExistence type="inferred from homology"/>
<dbReference type="GO" id="GO:0030145">
    <property type="term" value="F:manganese ion binding"/>
    <property type="evidence" value="ECO:0007669"/>
    <property type="project" value="TreeGrafter"/>
</dbReference>
<dbReference type="NCBIfam" id="NF009114">
    <property type="entry name" value="PRK12464.1"/>
    <property type="match status" value="1"/>
</dbReference>
<feature type="binding site" evidence="9">
    <location>
        <position position="118"/>
    </location>
    <ligand>
        <name>1-deoxy-D-xylulose 5-phosphate</name>
        <dbReference type="ChEBI" id="CHEBI:57792"/>
    </ligand>
</feature>
<dbReference type="PIRSF" id="PIRSF006205">
    <property type="entry name" value="Dxp_reductismrs"/>
    <property type="match status" value="1"/>
</dbReference>
<feature type="binding site" evidence="9">
    <location>
        <position position="6"/>
    </location>
    <ligand>
        <name>NADPH</name>
        <dbReference type="ChEBI" id="CHEBI:57783"/>
    </ligand>
</feature>
<evidence type="ECO:0000256" key="6">
    <source>
        <dbReference type="ARBA" id="ARBA00023211"/>
    </source>
</evidence>
<dbReference type="NCBIfam" id="TIGR00243">
    <property type="entry name" value="Dxr"/>
    <property type="match status" value="1"/>
</dbReference>
<feature type="binding site" evidence="9">
    <location>
        <position position="210"/>
    </location>
    <ligand>
        <name>1-deoxy-D-xylulose 5-phosphate</name>
        <dbReference type="ChEBI" id="CHEBI:57792"/>
    </ligand>
</feature>
<dbReference type="KEGG" id="hbs:IPV69_14390"/>
<keyword evidence="5 9" id="KW-0560">Oxidoreductase</keyword>
<feature type="binding site" evidence="9">
    <location>
        <position position="32"/>
    </location>
    <ligand>
        <name>NADPH</name>
        <dbReference type="ChEBI" id="CHEBI:57783"/>
    </ligand>
</feature>
<dbReference type="Pfam" id="PF13288">
    <property type="entry name" value="DXPR_C"/>
    <property type="match status" value="1"/>
</dbReference>
<dbReference type="Pfam" id="PF08436">
    <property type="entry name" value="DXP_redisom_C"/>
    <property type="match status" value="1"/>
</dbReference>
<feature type="binding site" evidence="9">
    <location>
        <position position="31"/>
    </location>
    <ligand>
        <name>NADPH</name>
        <dbReference type="ChEBI" id="CHEBI:57783"/>
    </ligand>
</feature>
<feature type="binding site" evidence="9">
    <location>
        <position position="5"/>
    </location>
    <ligand>
        <name>NADPH</name>
        <dbReference type="ChEBI" id="CHEBI:57783"/>
    </ligand>
</feature>
<dbReference type="SUPFAM" id="SSF55347">
    <property type="entry name" value="Glyceraldehyde-3-phosphate dehydrogenase-like, C-terminal domain"/>
    <property type="match status" value="1"/>
</dbReference>
<sequence>MLGSTGSIGCNALDVVAALGPDYSVTALSAGRNCAKLLEQVRLCRPAAVAIADHHPDPAVVAELKSLGVSVSVGPESLVEIATRDDVDIVLAAVVGAAGLPAVIAAVRAGKTLALANKESLVVAGSILMPEARARGVPVLPVDSEHSAIFQAMRAGSPKEVAHIVLTASGGPFRTWPRERIEDATLEDALRHPTWRMGNKITIDSATMFNKALEIIEARWLFDLPAEQIRVVIHPESVVHSLVEFVDGSVIAQLSPPDMRTPIQYALTYPERTPGPARRMDWKDKFTLHFEPPDPVRFPALSLAYDAVRSGGTMGAVLNAANEAAVELFASGKIAFGEISRLVGFTMGRHSVQTRPSLDDLLEADRWARQAVLEKSGQRVLERSV</sequence>
<dbReference type="InterPro" id="IPR026877">
    <property type="entry name" value="DXPR_C"/>
</dbReference>
<dbReference type="HAMAP" id="MF_00183">
    <property type="entry name" value="DXP_reductoisom"/>
    <property type="match status" value="1"/>
</dbReference>
<gene>
    <name evidence="9" type="primary">dxr</name>
    <name evidence="13" type="ORF">IPV69_14390</name>
</gene>
<dbReference type="GO" id="GO:0030604">
    <property type="term" value="F:1-deoxy-D-xylulose-5-phosphate reductoisomerase activity"/>
    <property type="evidence" value="ECO:0007669"/>
    <property type="project" value="UniProtKB-UniRule"/>
</dbReference>
<dbReference type="PANTHER" id="PTHR30525:SF0">
    <property type="entry name" value="1-DEOXY-D-XYLULOSE 5-PHOSPHATE REDUCTOISOMERASE, CHLOROPLASTIC"/>
    <property type="match status" value="1"/>
</dbReference>
<feature type="domain" description="1-deoxy-D-xylulose 5-phosphate reductoisomerase C-terminal" evidence="11">
    <location>
        <begin position="139"/>
        <end position="222"/>
    </location>
</feature>
<dbReference type="InterPro" id="IPR036169">
    <property type="entry name" value="DXPR_C_sf"/>
</dbReference>
<dbReference type="Gene3D" id="3.40.50.720">
    <property type="entry name" value="NAD(P)-binding Rossmann-like Domain"/>
    <property type="match status" value="1"/>
</dbReference>
<evidence type="ECO:0000256" key="4">
    <source>
        <dbReference type="ARBA" id="ARBA00022857"/>
    </source>
</evidence>
<feature type="domain" description="1-deoxy-D-xylulose 5-phosphate reductoisomerase N-terminal" evidence="10">
    <location>
        <begin position="1"/>
        <end position="125"/>
    </location>
</feature>
<comment type="cofactor">
    <cofactor evidence="9">
        <name>Mg(2+)</name>
        <dbReference type="ChEBI" id="CHEBI:18420"/>
    </cofactor>
    <cofactor evidence="9">
        <name>Mn(2+)</name>
        <dbReference type="ChEBI" id="CHEBI:29035"/>
    </cofactor>
</comment>
<dbReference type="PANTHER" id="PTHR30525">
    <property type="entry name" value="1-DEOXY-D-XYLULOSE 5-PHOSPHATE REDUCTOISOMERASE"/>
    <property type="match status" value="1"/>
</dbReference>
<dbReference type="Gene3D" id="1.10.1740.10">
    <property type="match status" value="1"/>
</dbReference>
<evidence type="ECO:0000256" key="3">
    <source>
        <dbReference type="ARBA" id="ARBA00022723"/>
    </source>
</evidence>
<evidence type="ECO:0000256" key="2">
    <source>
        <dbReference type="ARBA" id="ARBA00006825"/>
    </source>
</evidence>
<dbReference type="GO" id="GO:0051484">
    <property type="term" value="P:isopentenyl diphosphate biosynthetic process, methylerythritol 4-phosphate pathway involved in terpenoid biosynthetic process"/>
    <property type="evidence" value="ECO:0007669"/>
    <property type="project" value="TreeGrafter"/>
</dbReference>
<feature type="binding site" evidence="9">
    <location>
        <position position="145"/>
    </location>
    <ligand>
        <name>1-deoxy-D-xylulose 5-phosphate</name>
        <dbReference type="ChEBI" id="CHEBI:57792"/>
    </ligand>
</feature>
<feature type="binding site" evidence="9">
    <location>
        <position position="144"/>
    </location>
    <ligand>
        <name>1-deoxy-D-xylulose 5-phosphate</name>
        <dbReference type="ChEBI" id="CHEBI:57792"/>
    </ligand>
</feature>
<dbReference type="EC" id="1.1.1.267" evidence="9"/>
<accession>A0A7M2X6F9</accession>
<evidence type="ECO:0000259" key="10">
    <source>
        <dbReference type="Pfam" id="PF02670"/>
    </source>
</evidence>
<feature type="binding site" evidence="9">
    <location>
        <position position="7"/>
    </location>
    <ligand>
        <name>NADPH</name>
        <dbReference type="ChEBI" id="CHEBI:57783"/>
    </ligand>
</feature>
<evidence type="ECO:0000313" key="14">
    <source>
        <dbReference type="Proteomes" id="UP000593765"/>
    </source>
</evidence>
<dbReference type="SUPFAM" id="SSF51735">
    <property type="entry name" value="NAD(P)-binding Rossmann-fold domains"/>
    <property type="match status" value="1"/>
</dbReference>
<feature type="binding site" evidence="9">
    <location>
        <position position="211"/>
    </location>
    <ligand>
        <name>1-deoxy-D-xylulose 5-phosphate</name>
        <dbReference type="ChEBI" id="CHEBI:57792"/>
    </ligand>
</feature>
<keyword evidence="14" id="KW-1185">Reference proteome</keyword>
<evidence type="ECO:0000256" key="7">
    <source>
        <dbReference type="ARBA" id="ARBA00023229"/>
    </source>
</evidence>
<feature type="binding site" evidence="9">
    <location>
        <position position="119"/>
    </location>
    <ligand>
        <name>NADPH</name>
        <dbReference type="ChEBI" id="CHEBI:57783"/>
    </ligand>
</feature>
<dbReference type="EMBL" id="CP063458">
    <property type="protein sequence ID" value="QOV92430.1"/>
    <property type="molecule type" value="Genomic_DNA"/>
</dbReference>
<dbReference type="GO" id="GO:0070402">
    <property type="term" value="F:NADPH binding"/>
    <property type="evidence" value="ECO:0007669"/>
    <property type="project" value="InterPro"/>
</dbReference>
<evidence type="ECO:0000256" key="8">
    <source>
        <dbReference type="ARBA" id="ARBA00048543"/>
    </source>
</evidence>
<name>A0A7M2X6F9_9BACT</name>
<dbReference type="InterPro" id="IPR036291">
    <property type="entry name" value="NAD(P)-bd_dom_sf"/>
</dbReference>
<evidence type="ECO:0000256" key="5">
    <source>
        <dbReference type="ARBA" id="ARBA00023002"/>
    </source>
</evidence>
<keyword evidence="4 9" id="KW-0521">NADP</keyword>
<dbReference type="UniPathway" id="UPA00056">
    <property type="reaction ID" value="UER00092"/>
</dbReference>
<feature type="binding site" evidence="9">
    <location>
        <position position="143"/>
    </location>
    <ligand>
        <name>Mn(2+)</name>
        <dbReference type="ChEBI" id="CHEBI:29035"/>
    </ligand>
</feature>
<keyword evidence="9" id="KW-0460">Magnesium</keyword>
<dbReference type="FunFam" id="3.40.50.720:FF:000045">
    <property type="entry name" value="1-deoxy-D-xylulose 5-phosphate reductoisomerase"/>
    <property type="match status" value="1"/>
</dbReference>
<feature type="binding site" evidence="9">
    <location>
        <position position="169"/>
    </location>
    <ligand>
        <name>1-deoxy-D-xylulose 5-phosphate</name>
        <dbReference type="ChEBI" id="CHEBI:57792"/>
    </ligand>
</feature>
<feature type="binding site" evidence="9">
    <location>
        <position position="214"/>
    </location>
    <ligand>
        <name>Mn(2+)</name>
        <dbReference type="ChEBI" id="CHEBI:29035"/>
    </ligand>
</feature>
<feature type="binding site" evidence="9">
    <location>
        <position position="192"/>
    </location>
    <ligand>
        <name>1-deoxy-D-xylulose 5-phosphate</name>
        <dbReference type="ChEBI" id="CHEBI:57792"/>
    </ligand>
</feature>